<dbReference type="EMBL" id="AM484796">
    <property type="protein sequence ID" value="CAN81912.1"/>
    <property type="molecule type" value="Genomic_DNA"/>
</dbReference>
<reference evidence="2" key="1">
    <citation type="journal article" date="2007" name="PLoS ONE">
        <title>The first genome sequence of an elite grapevine cultivar (Pinot noir Vitis vinifera L.): coping with a highly heterozygous genome.</title>
        <authorList>
            <person name="Velasco R."/>
            <person name="Zharkikh A."/>
            <person name="Troggio M."/>
            <person name="Cartwright D.A."/>
            <person name="Cestaro A."/>
            <person name="Pruss D."/>
            <person name="Pindo M."/>
            <person name="FitzGerald L.M."/>
            <person name="Vezzulli S."/>
            <person name="Reid J."/>
            <person name="Malacarne G."/>
            <person name="Iliev D."/>
            <person name="Coppola G."/>
            <person name="Wardell B."/>
            <person name="Micheletti D."/>
            <person name="Macalma T."/>
            <person name="Facci M."/>
            <person name="Mitchell J.T."/>
            <person name="Perazzolli M."/>
            <person name="Eldredge G."/>
            <person name="Gatto P."/>
            <person name="Oyzerski R."/>
            <person name="Moretto M."/>
            <person name="Gutin N."/>
            <person name="Stefanini M."/>
            <person name="Chen Y."/>
            <person name="Segala C."/>
            <person name="Davenport C."/>
            <person name="Dematte L."/>
            <person name="Mraz A."/>
            <person name="Battilana J."/>
            <person name="Stormo K."/>
            <person name="Costa F."/>
            <person name="Tao Q."/>
            <person name="Si-Ammour A."/>
            <person name="Harkins T."/>
            <person name="Lackey A."/>
            <person name="Perbost C."/>
            <person name="Taillon B."/>
            <person name="Stella A."/>
            <person name="Solovyev V."/>
            <person name="Fawcett J.A."/>
            <person name="Sterck L."/>
            <person name="Vandepoele K."/>
            <person name="Grando S.M."/>
            <person name="Toppo S."/>
            <person name="Moser C."/>
            <person name="Lanchbury J."/>
            <person name="Bogden R."/>
            <person name="Skolnick M."/>
            <person name="Sgaramella V."/>
            <person name="Bhatnagar S.K."/>
            <person name="Fontana P."/>
            <person name="Gutin A."/>
            <person name="Van de Peer Y."/>
            <person name="Salamini F."/>
            <person name="Viola R."/>
        </authorList>
    </citation>
    <scope>NUCLEOTIDE SEQUENCE</scope>
</reference>
<feature type="region of interest" description="Disordered" evidence="1">
    <location>
        <begin position="52"/>
        <end position="92"/>
    </location>
</feature>
<dbReference type="AlphaFoldDB" id="A5C7A0"/>
<feature type="compositionally biased region" description="Polar residues" evidence="1">
    <location>
        <begin position="73"/>
        <end position="92"/>
    </location>
</feature>
<feature type="compositionally biased region" description="Basic and acidic residues" evidence="1">
    <location>
        <begin position="59"/>
        <end position="72"/>
    </location>
</feature>
<name>A5C7A0_VITVI</name>
<proteinExistence type="predicted"/>
<sequence>MQDDECMCRYGYGHGGMKRVVDDGLKVMGMTMGMNRDGVMWARDEHERGMSVMQPCMPPDHHYPAAASEKHPTSGQPTPLQKSPLTENIRSS</sequence>
<gene>
    <name evidence="2" type="ORF">VITISV_042290</name>
</gene>
<evidence type="ECO:0000256" key="1">
    <source>
        <dbReference type="SAM" id="MobiDB-lite"/>
    </source>
</evidence>
<protein>
    <submittedName>
        <fullName evidence="2">Uncharacterized protein</fullName>
    </submittedName>
</protein>
<organism evidence="2">
    <name type="scientific">Vitis vinifera</name>
    <name type="common">Grape</name>
    <dbReference type="NCBI Taxonomy" id="29760"/>
    <lineage>
        <taxon>Eukaryota</taxon>
        <taxon>Viridiplantae</taxon>
        <taxon>Streptophyta</taxon>
        <taxon>Embryophyta</taxon>
        <taxon>Tracheophyta</taxon>
        <taxon>Spermatophyta</taxon>
        <taxon>Magnoliopsida</taxon>
        <taxon>eudicotyledons</taxon>
        <taxon>Gunneridae</taxon>
        <taxon>Pentapetalae</taxon>
        <taxon>rosids</taxon>
        <taxon>Vitales</taxon>
        <taxon>Vitaceae</taxon>
        <taxon>Viteae</taxon>
        <taxon>Vitis</taxon>
    </lineage>
</organism>
<accession>A5C7A0</accession>
<evidence type="ECO:0000313" key="2">
    <source>
        <dbReference type="EMBL" id="CAN81912.1"/>
    </source>
</evidence>